<dbReference type="EMBL" id="CP003470">
    <property type="protein sequence ID" value="AGG88281.1"/>
    <property type="molecule type" value="Genomic_DNA"/>
</dbReference>
<name>M4NKH8_9GAMM</name>
<dbReference type="Proteomes" id="UP000011859">
    <property type="component" value="Chromosome"/>
</dbReference>
<dbReference type="RefSeq" id="WP_015447161.1">
    <property type="nucleotide sequence ID" value="NC_020541.1"/>
</dbReference>
<dbReference type="KEGG" id="rhd:R2APBS1_1126"/>
<feature type="region of interest" description="Disordered" evidence="1">
    <location>
        <begin position="89"/>
        <end position="187"/>
    </location>
</feature>
<dbReference type="AlphaFoldDB" id="M4NKH8"/>
<proteinExistence type="predicted"/>
<evidence type="ECO:0000313" key="3">
    <source>
        <dbReference type="EMBL" id="AGG88281.1"/>
    </source>
</evidence>
<feature type="compositionally biased region" description="Basic and acidic residues" evidence="1">
    <location>
        <begin position="120"/>
        <end position="136"/>
    </location>
</feature>
<evidence type="ECO:0000313" key="4">
    <source>
        <dbReference type="Proteomes" id="UP000011859"/>
    </source>
</evidence>
<feature type="chain" id="PRO_5004056160" description="Phage infection protein" evidence="2">
    <location>
        <begin position="25"/>
        <end position="201"/>
    </location>
</feature>
<keyword evidence="4" id="KW-1185">Reference proteome</keyword>
<dbReference type="eggNOG" id="ENOG5033C2R">
    <property type="taxonomic scope" value="Bacteria"/>
</dbReference>
<accession>M4NKH8</accession>
<protein>
    <recommendedName>
        <fullName evidence="5">Phage infection protein</fullName>
    </recommendedName>
</protein>
<feature type="signal peptide" evidence="2">
    <location>
        <begin position="1"/>
        <end position="24"/>
    </location>
</feature>
<gene>
    <name evidence="3" type="ORF">R2APBS1_1126</name>
</gene>
<sequence length="201" mass="22042" precursor="true">MNRFYSRWLAASIVVGIGLGGAMAAAAQTAAGSTQRDVNQQQRIEQGLKSGQLSTAEAARLEQGQAHVDRMQQHALGDGSLSAGEQARLTAAQNRQSHAIRAERHNGVNGNPQSRSSRRMQRDVARNVHQQSRIEHGVQSGALTAHETARLEGRQAHAAQVEQRAARDGHLGPHEQRHIQRVDQRDSRSIYRKKHNGRVVG</sequence>
<reference evidence="3 4" key="1">
    <citation type="submission" date="2012-04" db="EMBL/GenBank/DDBJ databases">
        <title>Complete genome of Rhodanobacter sp. 2APBS1.</title>
        <authorList>
            <consortium name="US DOE Joint Genome Institute"/>
            <person name="Huntemann M."/>
            <person name="Wei C.-L."/>
            <person name="Han J."/>
            <person name="Detter J.C."/>
            <person name="Han C."/>
            <person name="Tapia R."/>
            <person name="Munk A.C.C."/>
            <person name="Chen A."/>
            <person name="Krypides N."/>
            <person name="Mavromatis K."/>
            <person name="Markowitz V."/>
            <person name="Szeto E."/>
            <person name="Ivanova N."/>
            <person name="Mikhailova N."/>
            <person name="Ovchinnikova G."/>
            <person name="Pagani I."/>
            <person name="Pati A."/>
            <person name="Goodwin L."/>
            <person name="Peters L."/>
            <person name="Pitluck S."/>
            <person name="Woyke T."/>
            <person name="Prakash O."/>
            <person name="Elkins J."/>
            <person name="Brown S."/>
            <person name="Palumbo A."/>
            <person name="Hemme C."/>
            <person name="Zhou J."/>
            <person name="Watson D."/>
            <person name="Jardine P."/>
            <person name="Kostka J."/>
            <person name="Green S."/>
        </authorList>
    </citation>
    <scope>NUCLEOTIDE SEQUENCE [LARGE SCALE GENOMIC DNA]</scope>
    <source>
        <strain evidence="3 4">2APBS1</strain>
    </source>
</reference>
<evidence type="ECO:0008006" key="5">
    <source>
        <dbReference type="Google" id="ProtNLM"/>
    </source>
</evidence>
<dbReference type="HOGENOM" id="CLU_091686_0_0_6"/>
<feature type="compositionally biased region" description="Basic and acidic residues" evidence="1">
    <location>
        <begin position="164"/>
        <end position="187"/>
    </location>
</feature>
<keyword evidence="2" id="KW-0732">Signal</keyword>
<evidence type="ECO:0000256" key="1">
    <source>
        <dbReference type="SAM" id="MobiDB-lite"/>
    </source>
</evidence>
<organism evidence="3 4">
    <name type="scientific">Rhodanobacter denitrificans</name>
    <dbReference type="NCBI Taxonomy" id="666685"/>
    <lineage>
        <taxon>Bacteria</taxon>
        <taxon>Pseudomonadati</taxon>
        <taxon>Pseudomonadota</taxon>
        <taxon>Gammaproteobacteria</taxon>
        <taxon>Lysobacterales</taxon>
        <taxon>Rhodanobacteraceae</taxon>
        <taxon>Rhodanobacter</taxon>
    </lineage>
</organism>
<dbReference type="OrthoDB" id="5950533at2"/>
<dbReference type="STRING" id="666685.R2APBS1_1126"/>
<evidence type="ECO:0000256" key="2">
    <source>
        <dbReference type="SAM" id="SignalP"/>
    </source>
</evidence>